<feature type="repeat" description="TPR" evidence="5">
    <location>
        <begin position="283"/>
        <end position="316"/>
    </location>
</feature>
<dbReference type="CTD" id="6674"/>
<dbReference type="Proteomes" id="UP000494040">
    <property type="component" value="Unassembled WGS sequence"/>
</dbReference>
<feature type="region of interest" description="Disordered" evidence="7">
    <location>
        <begin position="61"/>
        <end position="82"/>
    </location>
</feature>
<dbReference type="PROSITE" id="PS50005">
    <property type="entry name" value="TPR"/>
    <property type="match status" value="2"/>
</dbReference>
<proteinExistence type="predicted"/>
<dbReference type="KEGG" id="clec:106661534"/>
<keyword evidence="2" id="KW-0963">Cytoplasm</keyword>
<keyword evidence="6" id="KW-0175">Coiled coil</keyword>
<sequence>MRLCRIRKVKFPATAVDASADKHAVNFCCLVLVVFLKFRDFPVGSTCISETRLLGSQTLSSRISPKGRSIGQDANRSKDEGYYPDLQKCAEDKLRSLNSNHRLLRTDAPVMTKELLSKEEWKSITEDLEDWKGDVSNKEMVLSNTPKCNIKAYPEVRKSSVGLPIEKNEMGSKKTERIKGSDYASWDKFDADTECLKMDLEEKLKEVEKERKALEEKNKPPGEKSLEELALEDIKDSVEHMTQEEREILALKEKNMGNEFFKTNNLNEAIKHYTRSIYMYPTCPGYNNRAATYLKQCKFSKALDDLNNALKHNPKDIKALYRRAIALQHKNKFAEALEDVREVLRKQPNHVIARHLADQLRENCASLPKKHKLRIQDKDHPDDNRVKDVTEEEMLRDYKDVNFIEVNDWGLPKIMCNCNGKYMDEPGIRHEKHVRFQHILSKYPQNSNVTEIKKPQENTKKRNDQETHTAKKLEIVELEKIEEEKIDDSQKKTVTAVEPNKTPRSCLVVDKRVVNATSLQTNVPHDNATGNAQNHELNSTKVNTDLDNKMKPVNIQNNETFMTDEYSEKASDNVKLERKNSKNDKTAKNINIQDADETKIFPNTCLAKRNTTTDCTCGDIANLSSFEILDIWKSKESIKHQANLLRSICPLHLANVIGSKLEVSMVSNLFNCLYNQFDHKSEAEVIKNYCLAITKLNRFSIMMCFMSAEDKKTLNELEKIAGPFLDVNTKKLIS</sequence>
<dbReference type="RefSeq" id="XP_014240488.1">
    <property type="nucleotide sequence ID" value="XM_014385002.2"/>
</dbReference>
<evidence type="ECO:0000256" key="5">
    <source>
        <dbReference type="PROSITE-ProRule" id="PRU00339"/>
    </source>
</evidence>
<dbReference type="GO" id="GO:0005739">
    <property type="term" value="C:mitochondrion"/>
    <property type="evidence" value="ECO:0007669"/>
    <property type="project" value="TreeGrafter"/>
</dbReference>
<dbReference type="Pfam" id="PF00515">
    <property type="entry name" value="TPR_1"/>
    <property type="match status" value="1"/>
</dbReference>
<evidence type="ECO:0000256" key="4">
    <source>
        <dbReference type="ARBA" id="ARBA00022803"/>
    </source>
</evidence>
<evidence type="ECO:0000313" key="9">
    <source>
        <dbReference type="EnsemblMetazoa" id="XP_014240488.1"/>
    </source>
</evidence>
<keyword evidence="4 5" id="KW-0802">TPR repeat</keyword>
<dbReference type="Gene3D" id="1.25.40.10">
    <property type="entry name" value="Tetratricopeptide repeat domain"/>
    <property type="match status" value="1"/>
</dbReference>
<dbReference type="SUPFAM" id="SSF48452">
    <property type="entry name" value="TPR-like"/>
    <property type="match status" value="1"/>
</dbReference>
<evidence type="ECO:0000259" key="8">
    <source>
        <dbReference type="Pfam" id="PF13877"/>
    </source>
</evidence>
<evidence type="ECO:0000256" key="2">
    <source>
        <dbReference type="ARBA" id="ARBA00022490"/>
    </source>
</evidence>
<dbReference type="OMA" id="RIASCDY"/>
<evidence type="ECO:0000256" key="6">
    <source>
        <dbReference type="SAM" id="Coils"/>
    </source>
</evidence>
<comment type="subcellular location">
    <subcellularLocation>
        <location evidence="1">Cytoplasm</location>
    </subcellularLocation>
</comment>
<evidence type="ECO:0000256" key="3">
    <source>
        <dbReference type="ARBA" id="ARBA00022737"/>
    </source>
</evidence>
<evidence type="ECO:0000313" key="10">
    <source>
        <dbReference type="Proteomes" id="UP000494040"/>
    </source>
</evidence>
<dbReference type="InterPro" id="IPR019734">
    <property type="entry name" value="TPR_rpt"/>
</dbReference>
<name>A0A8I6RAY8_CIMLE</name>
<protein>
    <recommendedName>
        <fullName evidence="8">RNA-polymerase II-associated protein 3-like C-terminal domain-containing protein</fullName>
    </recommendedName>
</protein>
<dbReference type="AlphaFoldDB" id="A0A8I6RAY8"/>
<dbReference type="GO" id="GO:0006626">
    <property type="term" value="P:protein targeting to mitochondrion"/>
    <property type="evidence" value="ECO:0007669"/>
    <property type="project" value="TreeGrafter"/>
</dbReference>
<evidence type="ECO:0000256" key="7">
    <source>
        <dbReference type="SAM" id="MobiDB-lite"/>
    </source>
</evidence>
<evidence type="ECO:0000256" key="1">
    <source>
        <dbReference type="ARBA" id="ARBA00004496"/>
    </source>
</evidence>
<dbReference type="InterPro" id="IPR051982">
    <property type="entry name" value="CiliaryAsmbly_MitoImport"/>
</dbReference>
<dbReference type="InterPro" id="IPR025986">
    <property type="entry name" value="RPAP3-like_C"/>
</dbReference>
<dbReference type="OrthoDB" id="2942533at2759"/>
<feature type="repeat" description="TPR" evidence="5">
    <location>
        <begin position="317"/>
        <end position="350"/>
    </location>
</feature>
<dbReference type="Pfam" id="PF13877">
    <property type="entry name" value="RPAP3_C"/>
    <property type="match status" value="1"/>
</dbReference>
<dbReference type="GO" id="GO:0005829">
    <property type="term" value="C:cytosol"/>
    <property type="evidence" value="ECO:0007669"/>
    <property type="project" value="TreeGrafter"/>
</dbReference>
<accession>A0A8I6RAY8</accession>
<dbReference type="SMART" id="SM00028">
    <property type="entry name" value="TPR"/>
    <property type="match status" value="3"/>
</dbReference>
<dbReference type="InterPro" id="IPR011990">
    <property type="entry name" value="TPR-like_helical_dom_sf"/>
</dbReference>
<keyword evidence="10" id="KW-1185">Reference proteome</keyword>
<dbReference type="PANTHER" id="PTHR45984">
    <property type="entry name" value="RNA (RNA) POLYMERASE II ASSOCIATED PROTEIN HOMOLOG"/>
    <property type="match status" value="1"/>
</dbReference>
<dbReference type="GO" id="GO:0031072">
    <property type="term" value="F:heat shock protein binding"/>
    <property type="evidence" value="ECO:0007669"/>
    <property type="project" value="TreeGrafter"/>
</dbReference>
<dbReference type="PANTHER" id="PTHR45984:SF1">
    <property type="entry name" value="SPAG1 AXONEMAL DYNEIN ASSEMBLY FACTOR"/>
    <property type="match status" value="1"/>
</dbReference>
<reference evidence="9" key="1">
    <citation type="submission" date="2022-01" db="UniProtKB">
        <authorList>
            <consortium name="EnsemblMetazoa"/>
        </authorList>
    </citation>
    <scope>IDENTIFICATION</scope>
</reference>
<keyword evidence="3" id="KW-0677">Repeat</keyword>
<dbReference type="GeneID" id="106661534"/>
<feature type="domain" description="RNA-polymerase II-associated protein 3-like C-terminal" evidence="8">
    <location>
        <begin position="624"/>
        <end position="711"/>
    </location>
</feature>
<feature type="coiled-coil region" evidence="6">
    <location>
        <begin position="190"/>
        <end position="254"/>
    </location>
</feature>
<organism evidence="9 10">
    <name type="scientific">Cimex lectularius</name>
    <name type="common">Bed bug</name>
    <name type="synonym">Acanthia lectularia</name>
    <dbReference type="NCBI Taxonomy" id="79782"/>
    <lineage>
        <taxon>Eukaryota</taxon>
        <taxon>Metazoa</taxon>
        <taxon>Ecdysozoa</taxon>
        <taxon>Arthropoda</taxon>
        <taxon>Hexapoda</taxon>
        <taxon>Insecta</taxon>
        <taxon>Pterygota</taxon>
        <taxon>Neoptera</taxon>
        <taxon>Paraneoptera</taxon>
        <taxon>Hemiptera</taxon>
        <taxon>Heteroptera</taxon>
        <taxon>Panheteroptera</taxon>
        <taxon>Cimicomorpha</taxon>
        <taxon>Cimicidae</taxon>
        <taxon>Cimex</taxon>
    </lineage>
</organism>
<dbReference type="EnsemblMetazoa" id="XM_014385002.2">
    <property type="protein sequence ID" value="XP_014240488.1"/>
    <property type="gene ID" value="LOC106661534"/>
</dbReference>